<evidence type="ECO:0000256" key="1">
    <source>
        <dbReference type="ARBA" id="ARBA00022801"/>
    </source>
</evidence>
<dbReference type="EMBL" id="AZFX01000010">
    <property type="protein sequence ID" value="KRM12925.1"/>
    <property type="molecule type" value="Genomic_DNA"/>
</dbReference>
<dbReference type="PATRIC" id="fig|1423735.3.peg.127"/>
<dbReference type="InterPro" id="IPR050789">
    <property type="entry name" value="Diverse_Enzym_Activities"/>
</dbReference>
<dbReference type="Pfam" id="PF00144">
    <property type="entry name" value="Beta-lactamase"/>
    <property type="match status" value="1"/>
</dbReference>
<dbReference type="RefSeq" id="WP_057823401.1">
    <property type="nucleotide sequence ID" value="NZ_AZFX01000010.1"/>
</dbReference>
<sequence>MYTKTRQLLADLVTDQIVPGVSYALIDHSRVLTDVFGWRELVPKRLQLHAGSQYDLASLTKIVGTTTVIFQLIAQGKVQLEDPVQKYLPAFQDERVQLWHLLTHTSGIAGYIPNRDRLSAADLKAALLKLPVTATFEHEMIYTDVGFLYLGWVIEQVCGKSVQQVITERVLQPLKLAGATFTPDPANCVPTNRKDGQLLQGVVHDPKAHTLGRHCGSAGLFATLADLVQFSQWYLGQRPDLPELISRSFIAQLYADHTRHHLQRSLGWALRFAPTDQHPLLFHSGYTGTFIVLDQQLQQGLIVLTNRIHPVEENPVFLDRRHLIVDQFMAELPSN</sequence>
<dbReference type="Gene3D" id="3.40.710.10">
    <property type="entry name" value="DD-peptidase/beta-lactamase superfamily"/>
    <property type="match status" value="1"/>
</dbReference>
<dbReference type="AlphaFoldDB" id="A0A0R1W5X5"/>
<dbReference type="InterPro" id="IPR001466">
    <property type="entry name" value="Beta-lactam-related"/>
</dbReference>
<dbReference type="PANTHER" id="PTHR43283:SF11">
    <property type="entry name" value="BETA-LACTAMASE-RELATED DOMAIN-CONTAINING PROTEIN"/>
    <property type="match status" value="1"/>
</dbReference>
<keyword evidence="1" id="KW-0378">Hydrolase</keyword>
<protein>
    <submittedName>
        <fullName evidence="3">Beta-lactamase family protein</fullName>
    </submittedName>
</protein>
<evidence type="ECO:0000259" key="2">
    <source>
        <dbReference type="Pfam" id="PF00144"/>
    </source>
</evidence>
<gene>
    <name evidence="3" type="ORF">FC15_GL000125</name>
</gene>
<proteinExistence type="predicted"/>
<dbReference type="SUPFAM" id="SSF56601">
    <property type="entry name" value="beta-lactamase/transpeptidase-like"/>
    <property type="match status" value="1"/>
</dbReference>
<dbReference type="STRING" id="1423735.FC15_GL000125"/>
<name>A0A0R1W5X5_9LACO</name>
<dbReference type="OrthoDB" id="9803467at2"/>
<dbReference type="GO" id="GO:0016787">
    <property type="term" value="F:hydrolase activity"/>
    <property type="evidence" value="ECO:0007669"/>
    <property type="project" value="UniProtKB-KW"/>
</dbReference>
<organism evidence="3 4">
    <name type="scientific">Lapidilactobacillus concavus DSM 17758</name>
    <dbReference type="NCBI Taxonomy" id="1423735"/>
    <lineage>
        <taxon>Bacteria</taxon>
        <taxon>Bacillati</taxon>
        <taxon>Bacillota</taxon>
        <taxon>Bacilli</taxon>
        <taxon>Lactobacillales</taxon>
        <taxon>Lactobacillaceae</taxon>
        <taxon>Lapidilactobacillus</taxon>
    </lineage>
</organism>
<dbReference type="Proteomes" id="UP000051315">
    <property type="component" value="Unassembled WGS sequence"/>
</dbReference>
<evidence type="ECO:0000313" key="3">
    <source>
        <dbReference type="EMBL" id="KRM12925.1"/>
    </source>
</evidence>
<keyword evidence="4" id="KW-1185">Reference proteome</keyword>
<dbReference type="InterPro" id="IPR012338">
    <property type="entry name" value="Beta-lactam/transpept-like"/>
</dbReference>
<dbReference type="PANTHER" id="PTHR43283">
    <property type="entry name" value="BETA-LACTAMASE-RELATED"/>
    <property type="match status" value="1"/>
</dbReference>
<accession>A0A0R1W5X5</accession>
<comment type="caution">
    <text evidence="3">The sequence shown here is derived from an EMBL/GenBank/DDBJ whole genome shotgun (WGS) entry which is preliminary data.</text>
</comment>
<reference evidence="3 4" key="1">
    <citation type="journal article" date="2015" name="Genome Announc.">
        <title>Expanding the biotechnology potential of lactobacilli through comparative genomics of 213 strains and associated genera.</title>
        <authorList>
            <person name="Sun Z."/>
            <person name="Harris H.M."/>
            <person name="McCann A."/>
            <person name="Guo C."/>
            <person name="Argimon S."/>
            <person name="Zhang W."/>
            <person name="Yang X."/>
            <person name="Jeffery I.B."/>
            <person name="Cooney J.C."/>
            <person name="Kagawa T.F."/>
            <person name="Liu W."/>
            <person name="Song Y."/>
            <person name="Salvetti E."/>
            <person name="Wrobel A."/>
            <person name="Rasinkangas P."/>
            <person name="Parkhill J."/>
            <person name="Rea M.C."/>
            <person name="O'Sullivan O."/>
            <person name="Ritari J."/>
            <person name="Douillard F.P."/>
            <person name="Paul Ross R."/>
            <person name="Yang R."/>
            <person name="Briner A.E."/>
            <person name="Felis G.E."/>
            <person name="de Vos W.M."/>
            <person name="Barrangou R."/>
            <person name="Klaenhammer T.R."/>
            <person name="Caufield P.W."/>
            <person name="Cui Y."/>
            <person name="Zhang H."/>
            <person name="O'Toole P.W."/>
        </authorList>
    </citation>
    <scope>NUCLEOTIDE SEQUENCE [LARGE SCALE GENOMIC DNA]</scope>
    <source>
        <strain evidence="3 4">DSM 17758</strain>
    </source>
</reference>
<evidence type="ECO:0000313" key="4">
    <source>
        <dbReference type="Proteomes" id="UP000051315"/>
    </source>
</evidence>
<feature type="domain" description="Beta-lactamase-related" evidence="2">
    <location>
        <begin position="6"/>
        <end position="314"/>
    </location>
</feature>